<accession>C0PSI5</accession>
<proteinExistence type="evidence at transcript level"/>
<protein>
    <submittedName>
        <fullName evidence="1">Uncharacterized protein</fullName>
    </submittedName>
</protein>
<reference evidence="1" key="1">
    <citation type="submission" date="2009-02" db="EMBL/GenBank/DDBJ databases">
        <title>Full length sequence-verified cDNA sequences from Sitka spruce (Picea sitchensis).</title>
        <authorList>
            <person name="Reid K.E."/>
            <person name="Liao N."/>
            <person name="Ralph S."/>
            <person name="Kolosova N."/>
            <person name="Oddy C."/>
            <person name="Moore R."/>
            <person name="Mayo M."/>
            <person name="Wagner S."/>
            <person name="King J."/>
            <person name="Yanchuk A."/>
            <person name="Holt R."/>
            <person name="Jones S."/>
            <person name="Marra M."/>
            <person name="Ritland C.E."/>
            <person name="Ritland K."/>
            <person name="Bohlmann J."/>
        </authorList>
    </citation>
    <scope>NUCLEOTIDE SEQUENCE</scope>
    <source>
        <tissue evidence="1">Bark</tissue>
    </source>
</reference>
<sequence>MLKPELNWGLGSYLGMRTAGGVARLQLGFCGRSVLIKRSRSFMRPKP</sequence>
<evidence type="ECO:0000313" key="1">
    <source>
        <dbReference type="EMBL" id="ACN40775.1"/>
    </source>
</evidence>
<dbReference type="EMBL" id="BT071309">
    <property type="protein sequence ID" value="ACN40775.1"/>
    <property type="molecule type" value="mRNA"/>
</dbReference>
<name>C0PSI5_PICSI</name>
<dbReference type="AlphaFoldDB" id="C0PSI5"/>
<organism evidence="1">
    <name type="scientific">Picea sitchensis</name>
    <name type="common">Sitka spruce</name>
    <name type="synonym">Pinus sitchensis</name>
    <dbReference type="NCBI Taxonomy" id="3332"/>
    <lineage>
        <taxon>Eukaryota</taxon>
        <taxon>Viridiplantae</taxon>
        <taxon>Streptophyta</taxon>
        <taxon>Embryophyta</taxon>
        <taxon>Tracheophyta</taxon>
        <taxon>Spermatophyta</taxon>
        <taxon>Pinopsida</taxon>
        <taxon>Pinidae</taxon>
        <taxon>Conifers I</taxon>
        <taxon>Pinales</taxon>
        <taxon>Pinaceae</taxon>
        <taxon>Picea</taxon>
    </lineage>
</organism>